<dbReference type="GO" id="GO:0009037">
    <property type="term" value="F:tyrosine-based site-specific recombinase activity"/>
    <property type="evidence" value="ECO:0007669"/>
    <property type="project" value="UniProtKB-UniRule"/>
</dbReference>
<sequence>MKYPLDCESTFSKTYLFWLSRFVRNKITGLSNRQVKDKDRLAQILQQLIKGFDSIENLKSIIKEVRNIGINSIHVYFIPLEKLYMFIINFGANSMKEIDEELLSDFLVTETSTLSDATKKNYRIALITFFGYIDKQNEEDNGYVYRYGIELKNWGGLSGKSGTKLPSFMQKDEVQRFIDGIHTYPFGAKVASRNRLIIKTILYTGIRVSEAINIDLKDFNKDGNAYIIQVRGKGNKPRVVMIKESIIKKDLDEWFNIKCCNNNLLFCNQKGKPLSQAYISSIVEKILLSVGIRKEKNGAHMLRHTFATLLYQKNKDLILVQESLGHADINTSRIYTHFDKEQLVRTTDIF</sequence>
<accession>A0AAE7B542</accession>
<feature type="active site" evidence="4">
    <location>
        <position position="300"/>
    </location>
</feature>
<comment type="similarity">
    <text evidence="4">Belongs to the 'phage' integrase family. XerH subfamily.</text>
</comment>
<dbReference type="EMBL" id="CP030944">
    <property type="protein sequence ID" value="QKE25997.1"/>
    <property type="molecule type" value="Genomic_DNA"/>
</dbReference>
<evidence type="ECO:0000259" key="6">
    <source>
        <dbReference type="PROSITE" id="PS51900"/>
    </source>
</evidence>
<dbReference type="RefSeq" id="WP_129094251.1">
    <property type="nucleotide sequence ID" value="NZ_CBCSAE010000002.1"/>
</dbReference>
<dbReference type="AlphaFoldDB" id="A0AAE7B542"/>
<evidence type="ECO:0000259" key="5">
    <source>
        <dbReference type="PROSITE" id="PS51898"/>
    </source>
</evidence>
<evidence type="ECO:0000256" key="1">
    <source>
        <dbReference type="ARBA" id="ARBA00022908"/>
    </source>
</evidence>
<keyword evidence="2 4" id="KW-0238">DNA-binding</keyword>
<dbReference type="InterPro" id="IPR013762">
    <property type="entry name" value="Integrase-like_cat_sf"/>
</dbReference>
<keyword evidence="4" id="KW-0132">Cell division</keyword>
<keyword evidence="4" id="KW-0963">Cytoplasm</keyword>
<feature type="active site" evidence="4">
    <location>
        <position position="233"/>
    </location>
</feature>
<dbReference type="GO" id="GO:0006310">
    <property type="term" value="P:DNA recombination"/>
    <property type="evidence" value="ECO:0007669"/>
    <property type="project" value="UniProtKB-UniRule"/>
</dbReference>
<keyword evidence="3 4" id="KW-0233">DNA recombination</keyword>
<dbReference type="GO" id="GO:0003677">
    <property type="term" value="F:DNA binding"/>
    <property type="evidence" value="ECO:0007669"/>
    <property type="project" value="UniProtKB-UniRule"/>
</dbReference>
<dbReference type="InterPro" id="IPR044068">
    <property type="entry name" value="CB"/>
</dbReference>
<evidence type="ECO:0000313" key="8">
    <source>
        <dbReference type="Proteomes" id="UP000502065"/>
    </source>
</evidence>
<feature type="active site" evidence="4">
    <location>
        <position position="207"/>
    </location>
</feature>
<feature type="domain" description="Tyr recombinase" evidence="5">
    <location>
        <begin position="164"/>
        <end position="348"/>
    </location>
</feature>
<dbReference type="Pfam" id="PF00589">
    <property type="entry name" value="Phage_integrase"/>
    <property type="match status" value="1"/>
</dbReference>
<feature type="domain" description="Core-binding (CB)" evidence="6">
    <location>
        <begin position="56"/>
        <end position="134"/>
    </location>
</feature>
<dbReference type="InterPro" id="IPR011010">
    <property type="entry name" value="DNA_brk_join_enz"/>
</dbReference>
<dbReference type="SUPFAM" id="SSF56349">
    <property type="entry name" value="DNA breaking-rejoining enzymes"/>
    <property type="match status" value="1"/>
</dbReference>
<dbReference type="PANTHER" id="PTHR30349">
    <property type="entry name" value="PHAGE INTEGRASE-RELATED"/>
    <property type="match status" value="1"/>
</dbReference>
<comment type="subcellular location">
    <subcellularLocation>
        <location evidence="4">Cytoplasm</location>
    </subcellularLocation>
</comment>
<comment type="function">
    <text evidence="4">Site-specific tyrosine recombinase, which acts by catalyzing the cutting and rejoining of the recombining DNA molecules.</text>
</comment>
<feature type="active site" evidence="4">
    <location>
        <position position="303"/>
    </location>
</feature>
<feature type="active site" description="O-(3'-phospho-DNA)-tyrosine intermediate" evidence="4">
    <location>
        <position position="335"/>
    </location>
</feature>
<dbReference type="HAMAP" id="MF_02054">
    <property type="entry name" value="Recomb_XerH"/>
    <property type="match status" value="1"/>
</dbReference>
<organism evidence="7 8">
    <name type="scientific">Arcobacter aquimarinus</name>
    <dbReference type="NCBI Taxonomy" id="1315211"/>
    <lineage>
        <taxon>Bacteria</taxon>
        <taxon>Pseudomonadati</taxon>
        <taxon>Campylobacterota</taxon>
        <taxon>Epsilonproteobacteria</taxon>
        <taxon>Campylobacterales</taxon>
        <taxon>Arcobacteraceae</taxon>
        <taxon>Arcobacter</taxon>
    </lineage>
</organism>
<gene>
    <name evidence="7" type="primary">xerH1</name>
    <name evidence="4" type="synonym">xerH</name>
    <name evidence="7" type="ORF">AAQM_1246</name>
</gene>
<dbReference type="Proteomes" id="UP000502065">
    <property type="component" value="Chromosome"/>
</dbReference>
<name>A0AAE7B542_9BACT</name>
<evidence type="ECO:0000256" key="4">
    <source>
        <dbReference type="HAMAP-Rule" id="MF_02054"/>
    </source>
</evidence>
<proteinExistence type="inferred from homology"/>
<dbReference type="InterPro" id="IPR050090">
    <property type="entry name" value="Tyrosine_recombinase_XerCD"/>
</dbReference>
<dbReference type="PROSITE" id="PS51898">
    <property type="entry name" value="TYR_RECOMBINASE"/>
    <property type="match status" value="1"/>
</dbReference>
<keyword evidence="1 4" id="KW-0229">DNA integration</keyword>
<feature type="active site" evidence="4">
    <location>
        <position position="326"/>
    </location>
</feature>
<dbReference type="InterPro" id="IPR041308">
    <property type="entry name" value="Xer_N"/>
</dbReference>
<dbReference type="GO" id="GO:0051301">
    <property type="term" value="P:cell division"/>
    <property type="evidence" value="ECO:0007669"/>
    <property type="project" value="UniProtKB-KW"/>
</dbReference>
<dbReference type="InterPro" id="IPR002104">
    <property type="entry name" value="Integrase_catalytic"/>
</dbReference>
<keyword evidence="8" id="KW-1185">Reference proteome</keyword>
<evidence type="ECO:0000256" key="2">
    <source>
        <dbReference type="ARBA" id="ARBA00023125"/>
    </source>
</evidence>
<keyword evidence="4" id="KW-0131">Cell cycle</keyword>
<evidence type="ECO:0000256" key="3">
    <source>
        <dbReference type="ARBA" id="ARBA00023172"/>
    </source>
</evidence>
<evidence type="ECO:0000313" key="7">
    <source>
        <dbReference type="EMBL" id="QKE25997.1"/>
    </source>
</evidence>
<dbReference type="PROSITE" id="PS51900">
    <property type="entry name" value="CB"/>
    <property type="match status" value="1"/>
</dbReference>
<dbReference type="Gene3D" id="1.10.443.10">
    <property type="entry name" value="Intergrase catalytic core"/>
    <property type="match status" value="1"/>
</dbReference>
<dbReference type="Pfam" id="PF18644">
    <property type="entry name" value="Phage_int_SAM_6"/>
    <property type="match status" value="1"/>
</dbReference>
<dbReference type="KEGG" id="aaqi:AAQM_1246"/>
<dbReference type="GO" id="GO:0005737">
    <property type="term" value="C:cytoplasm"/>
    <property type="evidence" value="ECO:0007669"/>
    <property type="project" value="UniProtKB-SubCell"/>
</dbReference>
<dbReference type="PANTHER" id="PTHR30349:SF64">
    <property type="entry name" value="PROPHAGE INTEGRASE INTD-RELATED"/>
    <property type="match status" value="1"/>
</dbReference>
<dbReference type="InterPro" id="IPR033683">
    <property type="entry name" value="XerH"/>
</dbReference>
<protein>
    <recommendedName>
        <fullName evidence="4">Tyrosine recombinase XerH</fullName>
    </recommendedName>
</protein>
<reference evidence="7 8" key="1">
    <citation type="submission" date="2018-07" db="EMBL/GenBank/DDBJ databases">
        <title>Identification of phenol metabolism pathways in Arcobacter.</title>
        <authorList>
            <person name="Miller W.G."/>
            <person name="Yee E."/>
            <person name="Bono J.L."/>
        </authorList>
    </citation>
    <scope>NUCLEOTIDE SEQUENCE [LARGE SCALE GENOMIC DNA]</scope>
    <source>
        <strain evidence="7 8">W63</strain>
    </source>
</reference>